<name>A0A9Q4PYA9_9EURY</name>
<dbReference type="RefSeq" id="WP_274924955.1">
    <property type="nucleotide sequence ID" value="NZ_JAKELO010000002.1"/>
</dbReference>
<accession>A0A9Q4PYA9</accession>
<feature type="compositionally biased region" description="Gly residues" evidence="1">
    <location>
        <begin position="1"/>
        <end position="10"/>
    </location>
</feature>
<protein>
    <submittedName>
        <fullName evidence="2">Uncharacterized protein</fullName>
    </submittedName>
</protein>
<evidence type="ECO:0000256" key="1">
    <source>
        <dbReference type="SAM" id="MobiDB-lite"/>
    </source>
</evidence>
<dbReference type="Proteomes" id="UP001143747">
    <property type="component" value="Unassembled WGS sequence"/>
</dbReference>
<keyword evidence="3" id="KW-1185">Reference proteome</keyword>
<feature type="region of interest" description="Disordered" evidence="1">
    <location>
        <begin position="1"/>
        <end position="20"/>
    </location>
</feature>
<reference evidence="2" key="1">
    <citation type="submission" date="2022-01" db="EMBL/GenBank/DDBJ databases">
        <title>Draft genome of Methanogenium marinum DSM 15558.</title>
        <authorList>
            <person name="Chen S.-C."/>
            <person name="You Y.-T."/>
        </authorList>
    </citation>
    <scope>NUCLEOTIDE SEQUENCE</scope>
    <source>
        <strain evidence="2">DSM 15558</strain>
    </source>
</reference>
<sequence>MKHVETGGGKSVVFPPHTRGIVTNDPGKIVQAFGNASFRIKSGEMGTCYGGKISTKSSRNQPHHA</sequence>
<dbReference type="EMBL" id="JAKELO010000002">
    <property type="protein sequence ID" value="MDE4908323.1"/>
    <property type="molecule type" value="Genomic_DNA"/>
</dbReference>
<evidence type="ECO:0000313" key="3">
    <source>
        <dbReference type="Proteomes" id="UP001143747"/>
    </source>
</evidence>
<comment type="caution">
    <text evidence="2">The sequence shown here is derived from an EMBL/GenBank/DDBJ whole genome shotgun (WGS) entry which is preliminary data.</text>
</comment>
<gene>
    <name evidence="2" type="ORF">L0665_06830</name>
</gene>
<organism evidence="2 3">
    <name type="scientific">Methanogenium marinum</name>
    <dbReference type="NCBI Taxonomy" id="348610"/>
    <lineage>
        <taxon>Archaea</taxon>
        <taxon>Methanobacteriati</taxon>
        <taxon>Methanobacteriota</taxon>
        <taxon>Stenosarchaea group</taxon>
        <taxon>Methanomicrobia</taxon>
        <taxon>Methanomicrobiales</taxon>
        <taxon>Methanomicrobiaceae</taxon>
        <taxon>Methanogenium</taxon>
    </lineage>
</organism>
<proteinExistence type="predicted"/>
<evidence type="ECO:0000313" key="2">
    <source>
        <dbReference type="EMBL" id="MDE4908323.1"/>
    </source>
</evidence>
<dbReference type="AlphaFoldDB" id="A0A9Q4PYA9"/>